<reference evidence="3 4" key="1">
    <citation type="submission" date="2023-10" db="EMBL/GenBank/DDBJ databases">
        <title>Two novel species belonging to the OM43/NOR5 clade.</title>
        <authorList>
            <person name="Park M."/>
        </authorList>
    </citation>
    <scope>NUCLEOTIDE SEQUENCE [LARGE SCALE GENOMIC DNA]</scope>
    <source>
        <strain evidence="3 4">IMCC43200</strain>
    </source>
</reference>
<feature type="repeat" description="TPR" evidence="1">
    <location>
        <begin position="368"/>
        <end position="401"/>
    </location>
</feature>
<dbReference type="Gene3D" id="1.25.40.10">
    <property type="entry name" value="Tetratricopeptide repeat domain"/>
    <property type="match status" value="2"/>
</dbReference>
<sequence>MSSIFNELKRRNVFRVAALYAAVSWGLLQITDVLAPAIALPEWVTGFVALLLLIGFPVAVIFAWAFELTPEGVKRTESVDESQSIATNTGRRLDGILIAALVVFGGIVLGDRFLPDATTSDDQTANSGSPAVDAFAGQPSIAVLPFVDMSPDGDQEYFADGIAEELLNVFAQVKGLSVAGRTSAFAFKGKSTDLREIAQVLDVDHVLEGSVRKAGNQIRVTAQLIQADNGYHLWSATYDGELTDIFGVQDSIANSILQELTPQLLGENQELTNKVRVSATDLDAYDLYLISKQHASDGTLKGLQAAAGALDRAIEIDPDYVPALVWRAYYELQMSDGEGAWGNIPFEEALPRAKRWIDRAIDLDPESPDALFGLASYFGYTNNDEAAIRYYRAAIDVKPNFPVAQNDLAFFLALEGKVKEGVVYLEQALAHDPAYVDANLNLVSAYAGLNDLAAVREQLDRWEQVAPNNANRLRAESVYAWKRSDFVEAIRFAEAATVLEPGQNYFLSRLNDIYLDLGEYTRVLESPIESLHPWALLRLGKHDEALALAREQLAQRPEFYRQQLRFIRILGDAGEWEELARYFDRTWGDVAVFVKDIPGVPPFSETATALHVTEHPLALPMLDAFAANMALARSQGLQAPRFDLQEGILRLLQGREEEALALFESAYQKGWREAGEEDSAIWALIDDQVRLNSLFADMRADIERGRERLGYGPL</sequence>
<protein>
    <recommendedName>
        <fullName evidence="5">Tetratricopeptide repeat protein</fullName>
    </recommendedName>
</protein>
<dbReference type="InterPro" id="IPR019734">
    <property type="entry name" value="TPR_rpt"/>
</dbReference>
<keyword evidence="1" id="KW-0802">TPR repeat</keyword>
<evidence type="ECO:0000256" key="1">
    <source>
        <dbReference type="PROSITE-ProRule" id="PRU00339"/>
    </source>
</evidence>
<keyword evidence="4" id="KW-1185">Reference proteome</keyword>
<evidence type="ECO:0000313" key="4">
    <source>
        <dbReference type="Proteomes" id="UP001626537"/>
    </source>
</evidence>
<keyword evidence="2" id="KW-0472">Membrane</keyword>
<feature type="transmembrane region" description="Helical" evidence="2">
    <location>
        <begin position="95"/>
        <end position="114"/>
    </location>
</feature>
<dbReference type="RefSeq" id="WP_407347167.1">
    <property type="nucleotide sequence ID" value="NZ_CP136864.1"/>
</dbReference>
<dbReference type="PROSITE" id="PS50005">
    <property type="entry name" value="TPR"/>
    <property type="match status" value="1"/>
</dbReference>
<evidence type="ECO:0000313" key="3">
    <source>
        <dbReference type="EMBL" id="WOJ92566.1"/>
    </source>
</evidence>
<keyword evidence="2" id="KW-0812">Transmembrane</keyword>
<dbReference type="EMBL" id="CP136864">
    <property type="protein sequence ID" value="WOJ92566.1"/>
    <property type="molecule type" value="Genomic_DNA"/>
</dbReference>
<gene>
    <name evidence="3" type="ORF">R0135_12315</name>
</gene>
<proteinExistence type="predicted"/>
<dbReference type="PANTHER" id="PTHR12558">
    <property type="entry name" value="CELL DIVISION CYCLE 16,23,27"/>
    <property type="match status" value="1"/>
</dbReference>
<feature type="transmembrane region" description="Helical" evidence="2">
    <location>
        <begin position="43"/>
        <end position="66"/>
    </location>
</feature>
<dbReference type="Gene3D" id="3.40.50.10070">
    <property type="entry name" value="TolB, N-terminal domain"/>
    <property type="match status" value="1"/>
</dbReference>
<evidence type="ECO:0000256" key="2">
    <source>
        <dbReference type="SAM" id="Phobius"/>
    </source>
</evidence>
<dbReference type="InterPro" id="IPR011990">
    <property type="entry name" value="TPR-like_helical_dom_sf"/>
</dbReference>
<dbReference type="Proteomes" id="UP001626537">
    <property type="component" value="Chromosome"/>
</dbReference>
<dbReference type="SUPFAM" id="SSF48452">
    <property type="entry name" value="TPR-like"/>
    <property type="match status" value="2"/>
</dbReference>
<dbReference type="PANTHER" id="PTHR12558:SF13">
    <property type="entry name" value="CELL DIVISION CYCLE PROTEIN 27 HOMOLOG"/>
    <property type="match status" value="1"/>
</dbReference>
<dbReference type="Pfam" id="PF14559">
    <property type="entry name" value="TPR_19"/>
    <property type="match status" value="1"/>
</dbReference>
<feature type="transmembrane region" description="Helical" evidence="2">
    <location>
        <begin position="12"/>
        <end position="31"/>
    </location>
</feature>
<evidence type="ECO:0008006" key="5">
    <source>
        <dbReference type="Google" id="ProtNLM"/>
    </source>
</evidence>
<dbReference type="SMART" id="SM00028">
    <property type="entry name" value="TPR"/>
    <property type="match status" value="2"/>
</dbReference>
<accession>A0ABZ0I378</accession>
<keyword evidence="2" id="KW-1133">Transmembrane helix</keyword>
<name>A0ABZ0I378_9GAMM</name>
<organism evidence="3 4">
    <name type="scientific">Congregibacter variabilis</name>
    <dbReference type="NCBI Taxonomy" id="3081200"/>
    <lineage>
        <taxon>Bacteria</taxon>
        <taxon>Pseudomonadati</taxon>
        <taxon>Pseudomonadota</taxon>
        <taxon>Gammaproteobacteria</taxon>
        <taxon>Cellvibrionales</taxon>
        <taxon>Halieaceae</taxon>
        <taxon>Congregibacter</taxon>
    </lineage>
</organism>